<accession>A0A6J1R7I0</accession>
<organism evidence="1 2">
    <name type="scientific">Temnothorax curvispinosus</name>
    <dbReference type="NCBI Taxonomy" id="300111"/>
    <lineage>
        <taxon>Eukaryota</taxon>
        <taxon>Metazoa</taxon>
        <taxon>Ecdysozoa</taxon>
        <taxon>Arthropoda</taxon>
        <taxon>Hexapoda</taxon>
        <taxon>Insecta</taxon>
        <taxon>Pterygota</taxon>
        <taxon>Neoptera</taxon>
        <taxon>Endopterygota</taxon>
        <taxon>Hymenoptera</taxon>
        <taxon>Apocrita</taxon>
        <taxon>Aculeata</taxon>
        <taxon>Formicoidea</taxon>
        <taxon>Formicidae</taxon>
        <taxon>Myrmicinae</taxon>
        <taxon>Temnothorax</taxon>
    </lineage>
</organism>
<name>A0A6J1R7I0_9HYME</name>
<dbReference type="AlphaFoldDB" id="A0A6J1R7I0"/>
<evidence type="ECO:0000313" key="2">
    <source>
        <dbReference type="RefSeq" id="XP_024890994.1"/>
    </source>
</evidence>
<keyword evidence="1" id="KW-1185">Reference proteome</keyword>
<evidence type="ECO:0000313" key="1">
    <source>
        <dbReference type="Proteomes" id="UP000504618"/>
    </source>
</evidence>
<gene>
    <name evidence="2" type="primary">LOC112466885</name>
</gene>
<sequence>MTQRRRKLRKSRKFLCCSNMTCRGSRSLIQICAYLAFITTTVADDREECDKTKCPGPLAYYEVLGCIPVFKKEGDCCATKYNCDHLKQRSTSKCYVNGKEYEIGEVLKEEDANPCDIGCTCHPGYDKIATFNCAIVDCFQGPAKPGCYRKRSPLNCCPGEEVCPENPEDRAICNVNGKEYRDGEHFSVESEPDLTCICQPGYEGKNVEPFCVKPKHPYCSPDFRHASNIFNNCPPVYYSTQSPQTGCSVFSRCQNNNDTVIHKEDDLKSADKNLDDEDVCHFGNMTMHRGDELNQATDYSSVCVKCICEVPPVPTCQRLPDEECDVTNHPPFHQKF</sequence>
<dbReference type="RefSeq" id="XP_024890994.1">
    <property type="nucleotide sequence ID" value="XM_025035226.1"/>
</dbReference>
<dbReference type="OrthoDB" id="365605at2759"/>
<protein>
    <submittedName>
        <fullName evidence="2">Kielin/chordin-like protein isoform X1</fullName>
    </submittedName>
</protein>
<dbReference type="GeneID" id="112466885"/>
<proteinExistence type="predicted"/>
<dbReference type="Proteomes" id="UP000504618">
    <property type="component" value="Unplaced"/>
</dbReference>
<reference evidence="2" key="1">
    <citation type="submission" date="2025-08" db="UniProtKB">
        <authorList>
            <consortium name="RefSeq"/>
        </authorList>
    </citation>
    <scope>IDENTIFICATION</scope>
    <source>
        <tissue evidence="2">Whole body</tissue>
    </source>
</reference>